<dbReference type="Gramene" id="ORUFI06G20620.1">
    <property type="protein sequence ID" value="ORUFI06G20620.1"/>
    <property type="gene ID" value="ORUFI06G20620"/>
</dbReference>
<dbReference type="EnsemblPlants" id="ORUFI06G20620.1">
    <property type="protein sequence ID" value="ORUFI06G20620.1"/>
    <property type="gene ID" value="ORUFI06G20620"/>
</dbReference>
<reference evidence="1" key="2">
    <citation type="submission" date="2015-06" db="UniProtKB">
        <authorList>
            <consortium name="EnsemblPlants"/>
        </authorList>
    </citation>
    <scope>IDENTIFICATION</scope>
</reference>
<dbReference type="Proteomes" id="UP000008022">
    <property type="component" value="Unassembled WGS sequence"/>
</dbReference>
<evidence type="ECO:0000313" key="2">
    <source>
        <dbReference type="Proteomes" id="UP000008022"/>
    </source>
</evidence>
<name>A0A0E0PZJ4_ORYRU</name>
<proteinExistence type="predicted"/>
<dbReference type="HOGENOM" id="CLU_1963212_0_0_1"/>
<keyword evidence="2" id="KW-1185">Reference proteome</keyword>
<evidence type="ECO:0008006" key="3">
    <source>
        <dbReference type="Google" id="ProtNLM"/>
    </source>
</evidence>
<dbReference type="AlphaFoldDB" id="A0A0E0PZJ4"/>
<organism evidence="1 2">
    <name type="scientific">Oryza rufipogon</name>
    <name type="common">Brownbeard rice</name>
    <name type="synonym">Asian wild rice</name>
    <dbReference type="NCBI Taxonomy" id="4529"/>
    <lineage>
        <taxon>Eukaryota</taxon>
        <taxon>Viridiplantae</taxon>
        <taxon>Streptophyta</taxon>
        <taxon>Embryophyta</taxon>
        <taxon>Tracheophyta</taxon>
        <taxon>Spermatophyta</taxon>
        <taxon>Magnoliopsida</taxon>
        <taxon>Liliopsida</taxon>
        <taxon>Poales</taxon>
        <taxon>Poaceae</taxon>
        <taxon>BOP clade</taxon>
        <taxon>Oryzoideae</taxon>
        <taxon>Oryzeae</taxon>
        <taxon>Oryzinae</taxon>
        <taxon>Oryza</taxon>
    </lineage>
</organism>
<accession>A0A0E0PZJ4</accession>
<sequence length="128" mass="13750">MEQELGGAGRRGWCSSPLGAAQRRSSTAWELAIARCKGRGMASDAVRRRMERRPRRLDAKHLGAAHGARKGVASSFSLCGGGVERGRRWSRDAVDLTIGVVDGGGEPSVVVAGDMHTNDNTIWGFEEM</sequence>
<reference evidence="2" key="1">
    <citation type="submission" date="2013-06" db="EMBL/GenBank/DDBJ databases">
        <authorList>
            <person name="Zhao Q."/>
        </authorList>
    </citation>
    <scope>NUCLEOTIDE SEQUENCE</scope>
    <source>
        <strain evidence="2">cv. W1943</strain>
    </source>
</reference>
<evidence type="ECO:0000313" key="1">
    <source>
        <dbReference type="EnsemblPlants" id="ORUFI06G20620.1"/>
    </source>
</evidence>
<protein>
    <recommendedName>
        <fullName evidence="3">DUF834 domain-containing protein</fullName>
    </recommendedName>
</protein>